<accession>A0ABM7QYK2</accession>
<dbReference type="EMBL" id="AP024684">
    <property type="protein sequence ID" value="BCX42489.1"/>
    <property type="molecule type" value="Genomic_DNA"/>
</dbReference>
<name>A0ABM7QYK2_9GAMM</name>
<evidence type="ECO:0000313" key="1">
    <source>
        <dbReference type="EMBL" id="BCX42489.1"/>
    </source>
</evidence>
<reference evidence="1 2" key="1">
    <citation type="submission" date="2021-05" db="EMBL/GenBank/DDBJ databases">
        <title>Complete Genome Sequence of Stenotrophomonas pavanii strain Y.</title>
        <authorList>
            <person name="Dohra H."/>
            <person name="Mohad Din A.R.J."/>
            <person name="Suzuki K."/>
            <person name="Fatma A."/>
            <person name="Honjyo M."/>
            <person name="Nishimura T."/>
            <person name="Moriuch R."/>
            <person name="Masuda K."/>
            <person name="Minoura A."/>
            <person name="Tashiro Y."/>
            <person name="Futamata H."/>
        </authorList>
    </citation>
    <scope>NUCLEOTIDE SEQUENCE [LARGE SCALE GENOMIC DNA]</scope>
    <source>
        <strain evidence="2">Y</strain>
    </source>
</reference>
<evidence type="ECO:0000313" key="2">
    <source>
        <dbReference type="Proteomes" id="UP000825066"/>
    </source>
</evidence>
<protein>
    <submittedName>
        <fullName evidence="1">Uncharacterized protein</fullName>
    </submittedName>
</protein>
<sequence length="216" mass="23439">MALFVLLASSARAASSPPSPEEAYTLQARVYLQGDASAKASLEALGPGWVPSERIDWQPVIDDVPAWLGRQAFPAPSPAIGRGFAQALRTRLALIRCEARNFLPLGSPEIGMFALACTHPDVSPLREAYLALRNTKQPDVQAQSDELFSRWATLLRDAPDGTHCIPVTGWYLGNHEAADAARGQQLSRTVLMKLMPLDTWDAGEDEADSAELCEVN</sequence>
<keyword evidence="2" id="KW-1185">Reference proteome</keyword>
<gene>
    <name evidence="1" type="ORF">STNY_R06480</name>
</gene>
<proteinExistence type="predicted"/>
<dbReference type="RefSeq" id="WP_130768503.1">
    <property type="nucleotide sequence ID" value="NZ_AP024684.1"/>
</dbReference>
<dbReference type="Proteomes" id="UP000825066">
    <property type="component" value="Chromosome"/>
</dbReference>
<organism evidence="1 2">
    <name type="scientific">Stenotrophomonas pavanii</name>
    <dbReference type="NCBI Taxonomy" id="487698"/>
    <lineage>
        <taxon>Bacteria</taxon>
        <taxon>Pseudomonadati</taxon>
        <taxon>Pseudomonadota</taxon>
        <taxon>Gammaproteobacteria</taxon>
        <taxon>Lysobacterales</taxon>
        <taxon>Lysobacteraceae</taxon>
        <taxon>Stenotrophomonas</taxon>
    </lineage>
</organism>